<evidence type="ECO:0000256" key="4">
    <source>
        <dbReference type="ARBA" id="ARBA00022692"/>
    </source>
</evidence>
<evidence type="ECO:0000256" key="3">
    <source>
        <dbReference type="ARBA" id="ARBA00022452"/>
    </source>
</evidence>
<dbReference type="PANTHER" id="PTHR30069">
    <property type="entry name" value="TONB-DEPENDENT OUTER MEMBRANE RECEPTOR"/>
    <property type="match status" value="1"/>
</dbReference>
<evidence type="ECO:0000256" key="11">
    <source>
        <dbReference type="SAM" id="SignalP"/>
    </source>
</evidence>
<dbReference type="Pfam" id="PF00593">
    <property type="entry name" value="TonB_dep_Rec_b-barrel"/>
    <property type="match status" value="1"/>
</dbReference>
<keyword evidence="15" id="KW-1185">Reference proteome</keyword>
<dbReference type="OrthoDB" id="9800913at2"/>
<dbReference type="InterPro" id="IPR036942">
    <property type="entry name" value="Beta-barrel_TonB_sf"/>
</dbReference>
<evidence type="ECO:0000256" key="5">
    <source>
        <dbReference type="ARBA" id="ARBA00022729"/>
    </source>
</evidence>
<dbReference type="PROSITE" id="PS00430">
    <property type="entry name" value="TONB_DEPENDENT_REC_1"/>
    <property type="match status" value="1"/>
</dbReference>
<dbReference type="PANTHER" id="PTHR30069:SF49">
    <property type="entry name" value="OUTER MEMBRANE PROTEIN C"/>
    <property type="match status" value="1"/>
</dbReference>
<evidence type="ECO:0000256" key="6">
    <source>
        <dbReference type="ARBA" id="ARBA00023077"/>
    </source>
</evidence>
<dbReference type="AlphaFoldDB" id="A0A1G6X7G3"/>
<dbReference type="CDD" id="cd01347">
    <property type="entry name" value="ligand_gated_channel"/>
    <property type="match status" value="1"/>
</dbReference>
<keyword evidence="5 11" id="KW-0732">Signal</keyword>
<evidence type="ECO:0000256" key="7">
    <source>
        <dbReference type="ARBA" id="ARBA00023136"/>
    </source>
</evidence>
<dbReference type="EMBL" id="FNAQ01000001">
    <property type="protein sequence ID" value="SDD73217.1"/>
    <property type="molecule type" value="Genomic_DNA"/>
</dbReference>
<evidence type="ECO:0000256" key="2">
    <source>
        <dbReference type="ARBA" id="ARBA00022448"/>
    </source>
</evidence>
<keyword evidence="4 9" id="KW-0812">Transmembrane</keyword>
<keyword evidence="8 9" id="KW-0998">Cell outer membrane</keyword>
<name>A0A1G6X7G3_9BACT</name>
<keyword evidence="2 9" id="KW-0813">Transport</keyword>
<dbReference type="InterPro" id="IPR010916">
    <property type="entry name" value="TonB_box_CS"/>
</dbReference>
<accession>A0A1G6X7G3</accession>
<dbReference type="InterPro" id="IPR000531">
    <property type="entry name" value="Beta-barrel_TonB"/>
</dbReference>
<dbReference type="GO" id="GO:0044718">
    <property type="term" value="P:siderophore transmembrane transport"/>
    <property type="evidence" value="ECO:0007669"/>
    <property type="project" value="TreeGrafter"/>
</dbReference>
<dbReference type="Pfam" id="PF07715">
    <property type="entry name" value="Plug"/>
    <property type="match status" value="1"/>
</dbReference>
<dbReference type="InterPro" id="IPR012910">
    <property type="entry name" value="Plug_dom"/>
</dbReference>
<protein>
    <submittedName>
        <fullName evidence="14">Iron complex outermembrane recepter protein</fullName>
    </submittedName>
</protein>
<evidence type="ECO:0000256" key="1">
    <source>
        <dbReference type="ARBA" id="ARBA00004571"/>
    </source>
</evidence>
<evidence type="ECO:0000313" key="14">
    <source>
        <dbReference type="EMBL" id="SDD73217.1"/>
    </source>
</evidence>
<dbReference type="InterPro" id="IPR037066">
    <property type="entry name" value="Plug_dom_sf"/>
</dbReference>
<sequence>MHKARQRLAALMLLALWCWGAAAAAASTATSTAAVAEVVELESLLVTAEAEEELAQRAVGAELLRQEQVIDLAELLSQQSASTALIRKSGYGNEVSVRGFGKADLGVLYDDAMLEGACGSRKDPALSHVPLLAVKQVRVQPGPFDVARHGGLGGVVAVETAEPQTEETAELWLKGGSFDYRAAALQLTGGTERFQALMGYAATRMDPYRDGGGRRLTDYAPAGRPYSAAGRKQAAFDKQDVWTKLRWQLTPDQSLTLAHTYGLAEDVLTPRVAVDIEKERTALTQLRYEGEHLARYSDRLQLRLYHHDVQHEPSDRYRELVGAGLPGFHRRFEARSTLRGAHLANTLDTPWAQLTFGVSHDHQNWNANAFNAASGARINNAFIPGVRSNLWGGYVQGRRHLGALTLKGGLRYDEARMAATQALPFSQRLTAGNQQRDRYGSGYLLATWYPGEDSSLFVGLGQGARLPTGAERYLQGSASFFGNPALKPTRNREIDIGGSHQFGALRGQVKLFYADLTDFIYQQAQPFKTWGNIDAHLYGAETRFDLPLGPFWQLQASAAWQRGRKDEQPPGNADRDLSEVPPWKTRLALDYARRALALEVEWLHAGASRQVDEAAGEVRMADWDVVNLSARYELARHWTLHLGVENLFDAYYAVANSYEYDVVSGAAVAPPIIYEPGRMAYLSLVSRW</sequence>
<evidence type="ECO:0000256" key="10">
    <source>
        <dbReference type="RuleBase" id="RU003357"/>
    </source>
</evidence>
<gene>
    <name evidence="14" type="ORF">SAMN05661003_101138</name>
</gene>
<keyword evidence="3 9" id="KW-1134">Transmembrane beta strand</keyword>
<evidence type="ECO:0000259" key="12">
    <source>
        <dbReference type="Pfam" id="PF00593"/>
    </source>
</evidence>
<keyword evidence="7 9" id="KW-0472">Membrane</keyword>
<dbReference type="SUPFAM" id="SSF56935">
    <property type="entry name" value="Porins"/>
    <property type="match status" value="1"/>
</dbReference>
<feature type="domain" description="TonB-dependent receptor-like beta-barrel" evidence="12">
    <location>
        <begin position="246"/>
        <end position="647"/>
    </location>
</feature>
<feature type="chain" id="PRO_5017264899" evidence="11">
    <location>
        <begin position="24"/>
        <end position="688"/>
    </location>
</feature>
<dbReference type="Gene3D" id="2.40.170.20">
    <property type="entry name" value="TonB-dependent receptor, beta-barrel domain"/>
    <property type="match status" value="1"/>
</dbReference>
<reference evidence="15" key="1">
    <citation type="submission" date="2016-10" db="EMBL/GenBank/DDBJ databases">
        <authorList>
            <person name="Varghese N."/>
            <person name="Submissions S."/>
        </authorList>
    </citation>
    <scope>NUCLEOTIDE SEQUENCE [LARGE SCALE GENOMIC DNA]</scope>
    <source>
        <strain evidence="15">DSM 8987</strain>
    </source>
</reference>
<comment type="similarity">
    <text evidence="9 10">Belongs to the TonB-dependent receptor family.</text>
</comment>
<dbReference type="PROSITE" id="PS52016">
    <property type="entry name" value="TONB_DEPENDENT_REC_3"/>
    <property type="match status" value="1"/>
</dbReference>
<dbReference type="GO" id="GO:0015344">
    <property type="term" value="F:siderophore uptake transmembrane transporter activity"/>
    <property type="evidence" value="ECO:0007669"/>
    <property type="project" value="TreeGrafter"/>
</dbReference>
<evidence type="ECO:0000256" key="8">
    <source>
        <dbReference type="ARBA" id="ARBA00023237"/>
    </source>
</evidence>
<dbReference type="Gene3D" id="2.170.130.10">
    <property type="entry name" value="TonB-dependent receptor, plug domain"/>
    <property type="match status" value="1"/>
</dbReference>
<proteinExistence type="inferred from homology"/>
<evidence type="ECO:0000313" key="15">
    <source>
        <dbReference type="Proteomes" id="UP000243205"/>
    </source>
</evidence>
<feature type="domain" description="TonB-dependent receptor plug" evidence="13">
    <location>
        <begin position="58"/>
        <end position="155"/>
    </location>
</feature>
<dbReference type="InterPro" id="IPR039426">
    <property type="entry name" value="TonB-dep_rcpt-like"/>
</dbReference>
<dbReference type="Proteomes" id="UP000243205">
    <property type="component" value="Unassembled WGS sequence"/>
</dbReference>
<organism evidence="14 15">
    <name type="scientific">Desulfuromonas thiophila</name>
    <dbReference type="NCBI Taxonomy" id="57664"/>
    <lineage>
        <taxon>Bacteria</taxon>
        <taxon>Pseudomonadati</taxon>
        <taxon>Thermodesulfobacteriota</taxon>
        <taxon>Desulfuromonadia</taxon>
        <taxon>Desulfuromonadales</taxon>
        <taxon>Desulfuromonadaceae</taxon>
        <taxon>Desulfuromonas</taxon>
    </lineage>
</organism>
<dbReference type="STRING" id="57664.SAMN05661003_101138"/>
<evidence type="ECO:0000256" key="9">
    <source>
        <dbReference type="PROSITE-ProRule" id="PRU01360"/>
    </source>
</evidence>
<dbReference type="RefSeq" id="WP_092075293.1">
    <property type="nucleotide sequence ID" value="NZ_FNAQ01000001.1"/>
</dbReference>
<dbReference type="GO" id="GO:0009279">
    <property type="term" value="C:cell outer membrane"/>
    <property type="evidence" value="ECO:0007669"/>
    <property type="project" value="UniProtKB-SubCell"/>
</dbReference>
<keyword evidence="6 10" id="KW-0798">TonB box</keyword>
<feature type="signal peptide" evidence="11">
    <location>
        <begin position="1"/>
        <end position="23"/>
    </location>
</feature>
<comment type="subcellular location">
    <subcellularLocation>
        <location evidence="1 9">Cell outer membrane</location>
        <topology evidence="1 9">Multi-pass membrane protein</topology>
    </subcellularLocation>
</comment>
<evidence type="ECO:0000259" key="13">
    <source>
        <dbReference type="Pfam" id="PF07715"/>
    </source>
</evidence>